<dbReference type="InterPro" id="IPR004143">
    <property type="entry name" value="BPL_LPL_catalytic"/>
</dbReference>
<sequence length="264" mass="27426">MHLPRSSAVATELIVLDRTGSTNDVLLGGAAELPEFAVVLTTDQTAGRGRMGRQWVAPPGQTLAASVLLRPRLPAGEPLSLERYGWLPLLAGAAMTRAVSALVGDGVGLKWPNDVQIDGRKVSGLLAELLPAGDGVVIGSGVNLEIPADALPTPTSTSLTLHGVRERGADLVDAVLGAYLESLRRLYSELLEVGADASASGLAGEVEELCTTLGREVRVELPGGDRLFGTAVGIDGTGRLQVKRSSDGRLVAVAAGDVTHLRYE</sequence>
<dbReference type="CDD" id="cd16442">
    <property type="entry name" value="BPL"/>
    <property type="match status" value="1"/>
</dbReference>
<evidence type="ECO:0000313" key="7">
    <source>
        <dbReference type="EMBL" id="PJJ71205.1"/>
    </source>
</evidence>
<dbReference type="SUPFAM" id="SSF50037">
    <property type="entry name" value="C-terminal domain of transcriptional repressors"/>
    <property type="match status" value="1"/>
</dbReference>
<dbReference type="Pfam" id="PF03099">
    <property type="entry name" value="BPL_LplA_LipB"/>
    <property type="match status" value="1"/>
</dbReference>
<dbReference type="OrthoDB" id="9807064at2"/>
<dbReference type="GO" id="GO:0004077">
    <property type="term" value="F:biotin--[biotin carboxyl-carrier protein] ligase activity"/>
    <property type="evidence" value="ECO:0007669"/>
    <property type="project" value="UniProtKB-EC"/>
</dbReference>
<dbReference type="Pfam" id="PF02237">
    <property type="entry name" value="BPL_C"/>
    <property type="match status" value="1"/>
</dbReference>
<dbReference type="Gene3D" id="2.30.30.100">
    <property type="match status" value="1"/>
</dbReference>
<dbReference type="InterPro" id="IPR008988">
    <property type="entry name" value="Transcriptional_repressor_C"/>
</dbReference>
<reference evidence="7 8" key="1">
    <citation type="submission" date="2017-11" db="EMBL/GenBank/DDBJ databases">
        <title>Genomic Encyclopedia of Archaeal and Bacterial Type Strains, Phase II (KMG-II): From Individual Species to Whole Genera.</title>
        <authorList>
            <person name="Goeker M."/>
        </authorList>
    </citation>
    <scope>NUCLEOTIDE SEQUENCE [LARGE SCALE GENOMIC DNA]</scope>
    <source>
        <strain evidence="7 8">DSM 27393</strain>
    </source>
</reference>
<dbReference type="PROSITE" id="PS51733">
    <property type="entry name" value="BPL_LPL_CATALYTIC"/>
    <property type="match status" value="1"/>
</dbReference>
<feature type="domain" description="BPL/LPL catalytic" evidence="6">
    <location>
        <begin position="1"/>
        <end position="191"/>
    </location>
</feature>
<evidence type="ECO:0000256" key="3">
    <source>
        <dbReference type="ARBA" id="ARBA00022840"/>
    </source>
</evidence>
<dbReference type="InterPro" id="IPR003142">
    <property type="entry name" value="BPL_C"/>
</dbReference>
<name>A0A2M9CH74_9MICO</name>
<dbReference type="PANTHER" id="PTHR12835:SF5">
    <property type="entry name" value="BIOTIN--PROTEIN LIGASE"/>
    <property type="match status" value="1"/>
</dbReference>
<dbReference type="Proteomes" id="UP000228758">
    <property type="component" value="Unassembled WGS sequence"/>
</dbReference>
<evidence type="ECO:0000313" key="8">
    <source>
        <dbReference type="Proteomes" id="UP000228758"/>
    </source>
</evidence>
<dbReference type="GO" id="GO:0005737">
    <property type="term" value="C:cytoplasm"/>
    <property type="evidence" value="ECO:0007669"/>
    <property type="project" value="TreeGrafter"/>
</dbReference>
<comment type="caution">
    <text evidence="7">The sequence shown here is derived from an EMBL/GenBank/DDBJ whole genome shotgun (WGS) entry which is preliminary data.</text>
</comment>
<keyword evidence="3" id="KW-0067">ATP-binding</keyword>
<evidence type="ECO:0000256" key="4">
    <source>
        <dbReference type="ARBA" id="ARBA00023267"/>
    </source>
</evidence>
<dbReference type="AlphaFoldDB" id="A0A2M9CH74"/>
<dbReference type="RefSeq" id="WP_100365874.1">
    <property type="nucleotide sequence ID" value="NZ_PGFF01000001.1"/>
</dbReference>
<evidence type="ECO:0000256" key="1">
    <source>
        <dbReference type="ARBA" id="ARBA00022598"/>
    </source>
</evidence>
<keyword evidence="2" id="KW-0547">Nucleotide-binding</keyword>
<dbReference type="PANTHER" id="PTHR12835">
    <property type="entry name" value="BIOTIN PROTEIN LIGASE"/>
    <property type="match status" value="1"/>
</dbReference>
<keyword evidence="8" id="KW-1185">Reference proteome</keyword>
<evidence type="ECO:0000259" key="6">
    <source>
        <dbReference type="PROSITE" id="PS51733"/>
    </source>
</evidence>
<evidence type="ECO:0000256" key="5">
    <source>
        <dbReference type="ARBA" id="ARBA00024227"/>
    </source>
</evidence>
<dbReference type="EMBL" id="PGFF01000001">
    <property type="protein sequence ID" value="PJJ71205.1"/>
    <property type="molecule type" value="Genomic_DNA"/>
</dbReference>
<dbReference type="EC" id="6.3.4.15" evidence="5"/>
<dbReference type="GO" id="GO:0005524">
    <property type="term" value="F:ATP binding"/>
    <property type="evidence" value="ECO:0007669"/>
    <property type="project" value="UniProtKB-KW"/>
</dbReference>
<proteinExistence type="predicted"/>
<dbReference type="InterPro" id="IPR045864">
    <property type="entry name" value="aa-tRNA-synth_II/BPL/LPL"/>
</dbReference>
<organism evidence="7 8">
    <name type="scientific">Diaminobutyricimonas aerilata</name>
    <dbReference type="NCBI Taxonomy" id="1162967"/>
    <lineage>
        <taxon>Bacteria</taxon>
        <taxon>Bacillati</taxon>
        <taxon>Actinomycetota</taxon>
        <taxon>Actinomycetes</taxon>
        <taxon>Micrococcales</taxon>
        <taxon>Microbacteriaceae</taxon>
        <taxon>Diaminobutyricimonas</taxon>
    </lineage>
</organism>
<dbReference type="SUPFAM" id="SSF55681">
    <property type="entry name" value="Class II aaRS and biotin synthetases"/>
    <property type="match status" value="1"/>
</dbReference>
<evidence type="ECO:0000256" key="2">
    <source>
        <dbReference type="ARBA" id="ARBA00022741"/>
    </source>
</evidence>
<keyword evidence="1 7" id="KW-0436">Ligase</keyword>
<keyword evidence="4" id="KW-0092">Biotin</keyword>
<dbReference type="InterPro" id="IPR004408">
    <property type="entry name" value="Biotin_CoA_COase_ligase"/>
</dbReference>
<protein>
    <recommendedName>
        <fullName evidence="5">biotin--[biotin carboxyl-carrier protein] ligase</fullName>
        <ecNumber evidence="5">6.3.4.15</ecNumber>
    </recommendedName>
</protein>
<gene>
    <name evidence="7" type="ORF">CLV46_0747</name>
</gene>
<accession>A0A2M9CH74</accession>
<dbReference type="NCBIfam" id="TIGR00121">
    <property type="entry name" value="birA_ligase"/>
    <property type="match status" value="1"/>
</dbReference>
<dbReference type="Gene3D" id="3.30.930.10">
    <property type="entry name" value="Bira Bifunctional Protein, Domain 2"/>
    <property type="match status" value="1"/>
</dbReference>